<sequence length="278" mass="32600">MFTARFLQPIRVPLAASIAFPHSRLSFYSIVPRYGKFEYLNTWMKLKGLRPQVPYYSHNSNWNLCSIRTYCQYYRIFPNKGYTYNIANVVALCAAFGSISLWPRTAYSLDDFLMLEDNHQSGLLGGSYSKENVRSVLNIIRKLLVPVFLFLTVWLNWGQPINIAIKVLLIILSTKPVPSSVHIFVEQLRNQLMRRHPFLYRFRPLHVKMVEVEDYTVLCVARVEIKDERFVLIGVLGTWWIMPLSSTNEIFLFDTRSWKELFSVVKNRFRLAADLSYH</sequence>
<reference evidence="2 3" key="1">
    <citation type="submission" date="2019-12" db="EMBL/GenBank/DDBJ databases">
        <authorList>
            <person name="Alioto T."/>
            <person name="Alioto T."/>
            <person name="Gomez Garrido J."/>
        </authorList>
    </citation>
    <scope>NUCLEOTIDE SEQUENCE [LARGE SCALE GENOMIC DNA]</scope>
</reference>
<keyword evidence="1" id="KW-1133">Transmembrane helix</keyword>
<evidence type="ECO:0000256" key="1">
    <source>
        <dbReference type="SAM" id="Phobius"/>
    </source>
</evidence>
<organism evidence="2 3">
    <name type="scientific">Olea europaea subsp. europaea</name>
    <dbReference type="NCBI Taxonomy" id="158383"/>
    <lineage>
        <taxon>Eukaryota</taxon>
        <taxon>Viridiplantae</taxon>
        <taxon>Streptophyta</taxon>
        <taxon>Embryophyta</taxon>
        <taxon>Tracheophyta</taxon>
        <taxon>Spermatophyta</taxon>
        <taxon>Magnoliopsida</taxon>
        <taxon>eudicotyledons</taxon>
        <taxon>Gunneridae</taxon>
        <taxon>Pentapetalae</taxon>
        <taxon>asterids</taxon>
        <taxon>lamiids</taxon>
        <taxon>Lamiales</taxon>
        <taxon>Oleaceae</taxon>
        <taxon>Oleeae</taxon>
        <taxon>Olea</taxon>
    </lineage>
</organism>
<proteinExistence type="predicted"/>
<dbReference type="Proteomes" id="UP000594638">
    <property type="component" value="Unassembled WGS sequence"/>
</dbReference>
<name>A0A8S0RTE8_OLEEU</name>
<comment type="caution">
    <text evidence="2">The sequence shown here is derived from an EMBL/GenBank/DDBJ whole genome shotgun (WGS) entry which is preliminary data.</text>
</comment>
<feature type="transmembrane region" description="Helical" evidence="1">
    <location>
        <begin position="139"/>
        <end position="157"/>
    </location>
</feature>
<keyword evidence="3" id="KW-1185">Reference proteome</keyword>
<protein>
    <submittedName>
        <fullName evidence="2">Uncharacterized protein</fullName>
    </submittedName>
</protein>
<evidence type="ECO:0000313" key="2">
    <source>
        <dbReference type="EMBL" id="CAA2983374.1"/>
    </source>
</evidence>
<dbReference type="Gramene" id="OE9A088462T2">
    <property type="protein sequence ID" value="OE9A088462C2"/>
    <property type="gene ID" value="OE9A088462"/>
</dbReference>
<dbReference type="EMBL" id="CACTIH010003728">
    <property type="protein sequence ID" value="CAA2983374.1"/>
    <property type="molecule type" value="Genomic_DNA"/>
</dbReference>
<dbReference type="OrthoDB" id="748084at2759"/>
<keyword evidence="1" id="KW-0472">Membrane</keyword>
<keyword evidence="1" id="KW-0812">Transmembrane</keyword>
<gene>
    <name evidence="2" type="ORF">OLEA9_A088462</name>
</gene>
<accession>A0A8S0RTE8</accession>
<dbReference type="AlphaFoldDB" id="A0A8S0RTE8"/>
<evidence type="ECO:0000313" key="3">
    <source>
        <dbReference type="Proteomes" id="UP000594638"/>
    </source>
</evidence>